<dbReference type="OrthoDB" id="3546297at2759"/>
<comment type="caution">
    <text evidence="4">The sequence shown here is derived from an EMBL/GenBank/DDBJ whole genome shotgun (WGS) entry which is preliminary data.</text>
</comment>
<feature type="domain" description="DUF6594" evidence="3">
    <location>
        <begin position="209"/>
        <end position="323"/>
    </location>
</feature>
<feature type="compositionally biased region" description="Polar residues" evidence="1">
    <location>
        <begin position="51"/>
        <end position="65"/>
    </location>
</feature>
<evidence type="ECO:0000313" key="5">
    <source>
        <dbReference type="Proteomes" id="UP000824998"/>
    </source>
</evidence>
<keyword evidence="2" id="KW-0812">Transmembrane</keyword>
<evidence type="ECO:0000313" key="4">
    <source>
        <dbReference type="EMBL" id="KAG9228266.1"/>
    </source>
</evidence>
<dbReference type="Pfam" id="PF20237">
    <property type="entry name" value="DUF6594"/>
    <property type="match status" value="1"/>
</dbReference>
<evidence type="ECO:0000259" key="3">
    <source>
        <dbReference type="Pfam" id="PF20237"/>
    </source>
</evidence>
<name>A0A9P7Y7P8_9HELO</name>
<keyword evidence="2" id="KW-0472">Membrane</keyword>
<feature type="transmembrane region" description="Helical" evidence="2">
    <location>
        <begin position="256"/>
        <end position="278"/>
    </location>
</feature>
<accession>A0A9P7Y7P8</accession>
<proteinExistence type="predicted"/>
<reference evidence="4" key="1">
    <citation type="journal article" date="2021" name="IMA Fungus">
        <title>Genomic characterization of three marine fungi, including Emericellopsis atlantica sp. nov. with signatures of a generalist lifestyle and marine biomass degradation.</title>
        <authorList>
            <person name="Hagestad O.C."/>
            <person name="Hou L."/>
            <person name="Andersen J.H."/>
            <person name="Hansen E.H."/>
            <person name="Altermark B."/>
            <person name="Li C."/>
            <person name="Kuhnert E."/>
            <person name="Cox R.J."/>
            <person name="Crous P.W."/>
            <person name="Spatafora J.W."/>
            <person name="Lail K."/>
            <person name="Amirebrahimi M."/>
            <person name="Lipzen A."/>
            <person name="Pangilinan J."/>
            <person name="Andreopoulos W."/>
            <person name="Hayes R.D."/>
            <person name="Ng V."/>
            <person name="Grigoriev I.V."/>
            <person name="Jackson S.A."/>
            <person name="Sutton T.D.S."/>
            <person name="Dobson A.D.W."/>
            <person name="Rama T."/>
        </authorList>
    </citation>
    <scope>NUCLEOTIDE SEQUENCE</scope>
    <source>
        <strain evidence="4">TRa018bII</strain>
    </source>
</reference>
<evidence type="ECO:0000256" key="1">
    <source>
        <dbReference type="SAM" id="MobiDB-lite"/>
    </source>
</evidence>
<feature type="transmembrane region" description="Helical" evidence="2">
    <location>
        <begin position="284"/>
        <end position="305"/>
    </location>
</feature>
<organism evidence="4 5">
    <name type="scientific">Amylocarpus encephaloides</name>
    <dbReference type="NCBI Taxonomy" id="45428"/>
    <lineage>
        <taxon>Eukaryota</taxon>
        <taxon>Fungi</taxon>
        <taxon>Dikarya</taxon>
        <taxon>Ascomycota</taxon>
        <taxon>Pezizomycotina</taxon>
        <taxon>Leotiomycetes</taxon>
        <taxon>Helotiales</taxon>
        <taxon>Helotiales incertae sedis</taxon>
        <taxon>Amylocarpus</taxon>
    </lineage>
</organism>
<feature type="region of interest" description="Disordered" evidence="1">
    <location>
        <begin position="51"/>
        <end position="73"/>
    </location>
</feature>
<dbReference type="EMBL" id="MU252000">
    <property type="protein sequence ID" value="KAG9228266.1"/>
    <property type="molecule type" value="Genomic_DNA"/>
</dbReference>
<dbReference type="InterPro" id="IPR046529">
    <property type="entry name" value="DUF6594"/>
</dbReference>
<keyword evidence="5" id="KW-1185">Reference proteome</keyword>
<dbReference type="AlphaFoldDB" id="A0A9P7Y7P8"/>
<gene>
    <name evidence="4" type="ORF">BJ875DRAFT_253370</name>
</gene>
<dbReference type="Proteomes" id="UP000824998">
    <property type="component" value="Unassembled WGS sequence"/>
</dbReference>
<sequence>MRLFSRRSSDFDAAGIEQTVTAAISKVSPSPTNPAPVNLPTYPVHAKFLRKSSTSSNGKDSQEPAQRSVRAPVTSTEAKMLLEDYDLKTSNIGDIFPVRDHNAMVKAMFLDSIQYQTAKLCRHIWILKSRNKHYKELQTIERCDMIQDDLGRYVRFMETYERWLKCTLPETELEPNNPPSSVRTLGRTLAMIECAQHHGSNSDKEIEPSVLTELSRPFFKSYNPTFLRSSNSWATAKPFSKVVKERARSQARISGLVPRSIMATLGGGALIVPILAMVLDPKMISTLLTTSAFVLPVGLVVACWMNDEQVQDIVTAMVVYAAVWAVLLACENGI</sequence>
<protein>
    <recommendedName>
        <fullName evidence="3">DUF6594 domain-containing protein</fullName>
    </recommendedName>
</protein>
<keyword evidence="2" id="KW-1133">Transmembrane helix</keyword>
<evidence type="ECO:0000256" key="2">
    <source>
        <dbReference type="SAM" id="Phobius"/>
    </source>
</evidence>